<feature type="disulfide bond" description="Redox-active" evidence="6">
    <location>
        <begin position="238"/>
        <end position="240"/>
    </location>
</feature>
<feature type="disulfide bond" description="Redox-active" evidence="6">
    <location>
        <begin position="271"/>
        <end position="274"/>
    </location>
</feature>
<sequence length="292" mass="31740">MTDQILKAVAYDGQVRVFVLDFTKTVDEAHRRHDTWHTSTAALGRTLIATSLLGSNLKGEDRISVEVLGEGPAGRIVTDGDSVGNVRGYIQNPHVALELNGKGKLDVAGAVGLPGTLTVRKYITGADEPFSGQVPLISGELAEDFTYYMAISEQTPSSIGLSVLVNPDESVAAAGGFMIQVMPGATEETIDNLEARINSIGRFSDLLDQKKPLEELLDILVGENNSKILDKHEVAFYCPCSKERFAKSLKMIGNDEINAMIEEDHGAELVCHYCNEHYQFTEDELKALVVEG</sequence>
<name>A0A1T4JKV5_9LACT</name>
<dbReference type="SUPFAM" id="SSF118352">
    <property type="entry name" value="HSP33 redox switch-like"/>
    <property type="match status" value="1"/>
</dbReference>
<dbReference type="EMBL" id="FUWO01000001">
    <property type="protein sequence ID" value="SJZ30781.1"/>
    <property type="molecule type" value="Genomic_DNA"/>
</dbReference>
<dbReference type="GO" id="GO:0051082">
    <property type="term" value="F:unfolded protein binding"/>
    <property type="evidence" value="ECO:0007669"/>
    <property type="project" value="UniProtKB-UniRule"/>
</dbReference>
<keyword evidence="8" id="KW-1185">Reference proteome</keyword>
<dbReference type="OrthoDB" id="9776534at2"/>
<evidence type="ECO:0000256" key="5">
    <source>
        <dbReference type="ARBA" id="ARBA00023284"/>
    </source>
</evidence>
<dbReference type="AlphaFoldDB" id="A0A1T4JKV5"/>
<evidence type="ECO:0000313" key="7">
    <source>
        <dbReference type="EMBL" id="SJZ30781.1"/>
    </source>
</evidence>
<organism evidence="7 8">
    <name type="scientific">Globicatella sulfidifaciens DSM 15739</name>
    <dbReference type="NCBI Taxonomy" id="1121925"/>
    <lineage>
        <taxon>Bacteria</taxon>
        <taxon>Bacillati</taxon>
        <taxon>Bacillota</taxon>
        <taxon>Bacilli</taxon>
        <taxon>Lactobacillales</taxon>
        <taxon>Aerococcaceae</taxon>
        <taxon>Globicatella</taxon>
    </lineage>
</organism>
<comment type="similarity">
    <text evidence="6">Belongs to the HSP33 family.</text>
</comment>
<dbReference type="PANTHER" id="PTHR30111:SF1">
    <property type="entry name" value="33 KDA CHAPERONIN"/>
    <property type="match status" value="1"/>
</dbReference>
<dbReference type="SUPFAM" id="SSF64397">
    <property type="entry name" value="Hsp33 domain"/>
    <property type="match status" value="1"/>
</dbReference>
<dbReference type="Gene3D" id="3.55.30.10">
    <property type="entry name" value="Hsp33 domain"/>
    <property type="match status" value="1"/>
</dbReference>
<protein>
    <recommendedName>
        <fullName evidence="6">33 kDa chaperonin</fullName>
    </recommendedName>
    <alternativeName>
        <fullName evidence="6">Heat shock protein 33 homolog</fullName>
        <shortName evidence="6">HSP33</shortName>
    </alternativeName>
</protein>
<dbReference type="Pfam" id="PF01430">
    <property type="entry name" value="HSP33"/>
    <property type="match status" value="1"/>
</dbReference>
<dbReference type="InterPro" id="IPR000397">
    <property type="entry name" value="Heat_shock_Hsp33"/>
</dbReference>
<comment type="PTM">
    <text evidence="6">Under oxidizing conditions two disulfide bonds are formed involving the reactive cysteines. Under reducing conditions zinc is bound to the reactive cysteines and the protein is inactive.</text>
</comment>
<dbReference type="GO" id="GO:0042026">
    <property type="term" value="P:protein refolding"/>
    <property type="evidence" value="ECO:0007669"/>
    <property type="project" value="TreeGrafter"/>
</dbReference>
<comment type="subcellular location">
    <subcellularLocation>
        <location evidence="6">Cytoplasm</location>
    </subcellularLocation>
</comment>
<dbReference type="RefSeq" id="WP_078754975.1">
    <property type="nucleotide sequence ID" value="NZ_FUWO01000001.1"/>
</dbReference>
<evidence type="ECO:0000313" key="8">
    <source>
        <dbReference type="Proteomes" id="UP000189941"/>
    </source>
</evidence>
<proteinExistence type="inferred from homology"/>
<dbReference type="InterPro" id="IPR016154">
    <property type="entry name" value="Heat_shock_Hsp33_C"/>
</dbReference>
<accession>A0A1T4JKV5</accession>
<comment type="function">
    <text evidence="6">Redox regulated molecular chaperone. Protects both thermally unfolding and oxidatively damaged proteins from irreversible aggregation. Plays an important role in the bacterial defense system toward oxidative stress.</text>
</comment>
<dbReference type="STRING" id="1121925.SAMN02746011_00093"/>
<dbReference type="NCBIfam" id="NF001033">
    <property type="entry name" value="PRK00114.1"/>
    <property type="match status" value="1"/>
</dbReference>
<keyword evidence="2 6" id="KW-0862">Zinc</keyword>
<dbReference type="Proteomes" id="UP000189941">
    <property type="component" value="Unassembled WGS sequence"/>
</dbReference>
<dbReference type="CDD" id="cd00498">
    <property type="entry name" value="Hsp33"/>
    <property type="match status" value="1"/>
</dbReference>
<evidence type="ECO:0000256" key="6">
    <source>
        <dbReference type="HAMAP-Rule" id="MF_00117"/>
    </source>
</evidence>
<keyword evidence="1 6" id="KW-0963">Cytoplasm</keyword>
<dbReference type="GO" id="GO:0044183">
    <property type="term" value="F:protein folding chaperone"/>
    <property type="evidence" value="ECO:0007669"/>
    <property type="project" value="TreeGrafter"/>
</dbReference>
<evidence type="ECO:0000256" key="2">
    <source>
        <dbReference type="ARBA" id="ARBA00022833"/>
    </source>
</evidence>
<evidence type="ECO:0000256" key="1">
    <source>
        <dbReference type="ARBA" id="ARBA00022490"/>
    </source>
</evidence>
<dbReference type="HAMAP" id="MF_00117">
    <property type="entry name" value="HslO"/>
    <property type="match status" value="1"/>
</dbReference>
<gene>
    <name evidence="6" type="primary">hslO</name>
    <name evidence="7" type="ORF">SAMN02746011_00093</name>
</gene>
<dbReference type="PANTHER" id="PTHR30111">
    <property type="entry name" value="33 KDA CHAPERONIN"/>
    <property type="match status" value="1"/>
</dbReference>
<keyword evidence="5 6" id="KW-0676">Redox-active center</keyword>
<evidence type="ECO:0000256" key="4">
    <source>
        <dbReference type="ARBA" id="ARBA00023186"/>
    </source>
</evidence>
<dbReference type="Gene3D" id="3.90.1280.10">
    <property type="entry name" value="HSP33 redox switch-like"/>
    <property type="match status" value="1"/>
</dbReference>
<dbReference type="InterPro" id="IPR016153">
    <property type="entry name" value="Heat_shock_Hsp33_N"/>
</dbReference>
<dbReference type="PIRSF" id="PIRSF005261">
    <property type="entry name" value="Heat_shock_Hsp33"/>
    <property type="match status" value="1"/>
</dbReference>
<keyword evidence="3 6" id="KW-1015">Disulfide bond</keyword>
<dbReference type="GO" id="GO:0005737">
    <property type="term" value="C:cytoplasm"/>
    <property type="evidence" value="ECO:0007669"/>
    <property type="project" value="UniProtKB-SubCell"/>
</dbReference>
<keyword evidence="4 6" id="KW-0143">Chaperone</keyword>
<reference evidence="8" key="1">
    <citation type="submission" date="2017-02" db="EMBL/GenBank/DDBJ databases">
        <authorList>
            <person name="Varghese N."/>
            <person name="Submissions S."/>
        </authorList>
    </citation>
    <scope>NUCLEOTIDE SEQUENCE [LARGE SCALE GENOMIC DNA]</scope>
    <source>
        <strain evidence="8">DSM 15739</strain>
    </source>
</reference>
<evidence type="ECO:0000256" key="3">
    <source>
        <dbReference type="ARBA" id="ARBA00023157"/>
    </source>
</evidence>